<gene>
    <name evidence="1" type="ORF">Fot_26460</name>
</gene>
<protein>
    <submittedName>
        <fullName evidence="1">DNA mismatch repair protein MSH3</fullName>
    </submittedName>
</protein>
<name>A0ABD1UBY9_9LAMI</name>
<dbReference type="Proteomes" id="UP001604277">
    <property type="component" value="Unassembled WGS sequence"/>
</dbReference>
<dbReference type="AlphaFoldDB" id="A0ABD1UBY9"/>
<keyword evidence="2" id="KW-1185">Reference proteome</keyword>
<dbReference type="InterPro" id="IPR036678">
    <property type="entry name" value="MutS_con_dom_sf"/>
</dbReference>
<reference evidence="2" key="1">
    <citation type="submission" date="2024-07" db="EMBL/GenBank/DDBJ databases">
        <title>Two chromosome-level genome assemblies of Korean endemic species Abeliophyllum distichum and Forsythia ovata (Oleaceae).</title>
        <authorList>
            <person name="Jang H."/>
        </authorList>
    </citation>
    <scope>NUCLEOTIDE SEQUENCE [LARGE SCALE GENOMIC DNA]</scope>
</reference>
<sequence>METHASDSGERRVNIHHVCHENLTIELEKLKLLLAHVGHSTKVRVEHASQDCLSERGVPAQVMFLYEEINKNKLENGHHLEATKLSTEVNNCLAIQGVMAKSYLAIQALALIIYHPKQNDFERILCFGASFWSLSSNMERTLFVTALQQLEILKHNFGLES</sequence>
<evidence type="ECO:0000313" key="1">
    <source>
        <dbReference type="EMBL" id="KAL2522537.1"/>
    </source>
</evidence>
<evidence type="ECO:0000313" key="2">
    <source>
        <dbReference type="Proteomes" id="UP001604277"/>
    </source>
</evidence>
<accession>A0ABD1UBY9</accession>
<comment type="caution">
    <text evidence="1">The sequence shown here is derived from an EMBL/GenBank/DDBJ whole genome shotgun (WGS) entry which is preliminary data.</text>
</comment>
<proteinExistence type="predicted"/>
<dbReference type="Gene3D" id="3.30.420.110">
    <property type="entry name" value="MutS, connector domain"/>
    <property type="match status" value="1"/>
</dbReference>
<dbReference type="EMBL" id="JBFOLJ010000007">
    <property type="protein sequence ID" value="KAL2522537.1"/>
    <property type="molecule type" value="Genomic_DNA"/>
</dbReference>
<organism evidence="1 2">
    <name type="scientific">Forsythia ovata</name>
    <dbReference type="NCBI Taxonomy" id="205694"/>
    <lineage>
        <taxon>Eukaryota</taxon>
        <taxon>Viridiplantae</taxon>
        <taxon>Streptophyta</taxon>
        <taxon>Embryophyta</taxon>
        <taxon>Tracheophyta</taxon>
        <taxon>Spermatophyta</taxon>
        <taxon>Magnoliopsida</taxon>
        <taxon>eudicotyledons</taxon>
        <taxon>Gunneridae</taxon>
        <taxon>Pentapetalae</taxon>
        <taxon>asterids</taxon>
        <taxon>lamiids</taxon>
        <taxon>Lamiales</taxon>
        <taxon>Oleaceae</taxon>
        <taxon>Forsythieae</taxon>
        <taxon>Forsythia</taxon>
    </lineage>
</organism>